<protein>
    <submittedName>
        <fullName evidence="1">Uncharacterized protein</fullName>
    </submittedName>
</protein>
<gene>
    <name evidence="1" type="ORF">F3Y22_tig00113722pilonHSYRG00287</name>
</gene>
<dbReference type="OrthoDB" id="1701825at2759"/>
<proteinExistence type="predicted"/>
<organism evidence="1 2">
    <name type="scientific">Hibiscus syriacus</name>
    <name type="common">Rose of Sharon</name>
    <dbReference type="NCBI Taxonomy" id="106335"/>
    <lineage>
        <taxon>Eukaryota</taxon>
        <taxon>Viridiplantae</taxon>
        <taxon>Streptophyta</taxon>
        <taxon>Embryophyta</taxon>
        <taxon>Tracheophyta</taxon>
        <taxon>Spermatophyta</taxon>
        <taxon>Magnoliopsida</taxon>
        <taxon>eudicotyledons</taxon>
        <taxon>Gunneridae</taxon>
        <taxon>Pentapetalae</taxon>
        <taxon>rosids</taxon>
        <taxon>malvids</taxon>
        <taxon>Malvales</taxon>
        <taxon>Malvaceae</taxon>
        <taxon>Malvoideae</taxon>
        <taxon>Hibiscus</taxon>
    </lineage>
</organism>
<name>A0A6A2XYW4_HIBSY</name>
<dbReference type="AlphaFoldDB" id="A0A6A2XYW4"/>
<dbReference type="EMBL" id="VEPZ02001718">
    <property type="protein sequence ID" value="KAE8661907.1"/>
    <property type="molecule type" value="Genomic_DNA"/>
</dbReference>
<dbReference type="Proteomes" id="UP000436088">
    <property type="component" value="Unassembled WGS sequence"/>
</dbReference>
<reference evidence="1" key="1">
    <citation type="submission" date="2019-09" db="EMBL/GenBank/DDBJ databases">
        <title>Draft genome information of white flower Hibiscus syriacus.</title>
        <authorList>
            <person name="Kim Y.-M."/>
        </authorList>
    </citation>
    <scope>NUCLEOTIDE SEQUENCE [LARGE SCALE GENOMIC DNA]</scope>
    <source>
        <strain evidence="1">YM2019G1</strain>
    </source>
</reference>
<evidence type="ECO:0000313" key="2">
    <source>
        <dbReference type="Proteomes" id="UP000436088"/>
    </source>
</evidence>
<keyword evidence="2" id="KW-1185">Reference proteome</keyword>
<accession>A0A6A2XYW4</accession>
<sequence length="316" mass="36281">MAKEICKVALKKYDELIWISLDKKHDTRSFVDTVACQFCLPTSADEREEDASETDKKEKNPVSVKTLLKALQEKMAEKLEKAKKTNKFVLLVLDGQVDMLHEDQNDNMGIERRIKEKILGLKSSTEKVDELRVLITRRKIEDADMAKEATKLKLERLSGKPASTLFIKHAHGRIFFMDEYGEDNRQELKPAMEAAVGGLKQLLRFAYDRKPSNSMIDCFWHSWNFLREHGGVNYNELIISWIMEGCLKHINEIDKAYVEGHAVLMKLMEYNMLKMQEDNIFVLEGATVKMDEYCRRGYWGAGDPGLASMLKGCSSS</sequence>
<comment type="caution">
    <text evidence="1">The sequence shown here is derived from an EMBL/GenBank/DDBJ whole genome shotgun (WGS) entry which is preliminary data.</text>
</comment>
<evidence type="ECO:0000313" key="1">
    <source>
        <dbReference type="EMBL" id="KAE8661907.1"/>
    </source>
</evidence>